<proteinExistence type="predicted"/>
<keyword evidence="2" id="KW-1185">Reference proteome</keyword>
<protein>
    <submittedName>
        <fullName evidence="1">ATP-binding cassette sub-family A member 2</fullName>
    </submittedName>
</protein>
<dbReference type="AlphaFoldDB" id="A0AAD8B3T5"/>
<dbReference type="Proteomes" id="UP001233172">
    <property type="component" value="Unassembled WGS sequence"/>
</dbReference>
<organism evidence="1 2">
    <name type="scientific">Biomphalaria pfeifferi</name>
    <name type="common">Bloodfluke planorb</name>
    <name type="synonym">Freshwater snail</name>
    <dbReference type="NCBI Taxonomy" id="112525"/>
    <lineage>
        <taxon>Eukaryota</taxon>
        <taxon>Metazoa</taxon>
        <taxon>Spiralia</taxon>
        <taxon>Lophotrochozoa</taxon>
        <taxon>Mollusca</taxon>
        <taxon>Gastropoda</taxon>
        <taxon>Heterobranchia</taxon>
        <taxon>Euthyneura</taxon>
        <taxon>Panpulmonata</taxon>
        <taxon>Hygrophila</taxon>
        <taxon>Lymnaeoidea</taxon>
        <taxon>Planorbidae</taxon>
        <taxon>Biomphalaria</taxon>
    </lineage>
</organism>
<sequence>MFAKSDSYVDILVPEAVQPADVIDSLESALNTLNFQRYKIQQTSFEQILLKFMKTD</sequence>
<name>A0AAD8B3T5_BIOPF</name>
<reference evidence="1" key="1">
    <citation type="journal article" date="2023" name="PLoS Negl. Trop. Dis.">
        <title>A genome sequence for Biomphalaria pfeifferi, the major vector snail for the human-infecting parasite Schistosoma mansoni.</title>
        <authorList>
            <person name="Bu L."/>
            <person name="Lu L."/>
            <person name="Laidemitt M.R."/>
            <person name="Zhang S.M."/>
            <person name="Mutuku M."/>
            <person name="Mkoji G."/>
            <person name="Steinauer M."/>
            <person name="Loker E.S."/>
        </authorList>
    </citation>
    <scope>NUCLEOTIDE SEQUENCE</scope>
    <source>
        <strain evidence="1">KasaAsao</strain>
    </source>
</reference>
<reference evidence="1" key="2">
    <citation type="submission" date="2023-04" db="EMBL/GenBank/DDBJ databases">
        <authorList>
            <person name="Bu L."/>
            <person name="Lu L."/>
            <person name="Laidemitt M.R."/>
            <person name="Zhang S.M."/>
            <person name="Mutuku M."/>
            <person name="Mkoji G."/>
            <person name="Steinauer M."/>
            <person name="Loker E.S."/>
        </authorList>
    </citation>
    <scope>NUCLEOTIDE SEQUENCE</scope>
    <source>
        <strain evidence="1">KasaAsao</strain>
        <tissue evidence="1">Whole Snail</tissue>
    </source>
</reference>
<gene>
    <name evidence="1" type="ORF">Bpfe_024541</name>
</gene>
<dbReference type="EMBL" id="JASAOG010000171">
    <property type="protein sequence ID" value="KAK0046080.1"/>
    <property type="molecule type" value="Genomic_DNA"/>
</dbReference>
<keyword evidence="1" id="KW-0547">Nucleotide-binding</keyword>
<accession>A0AAD8B3T5</accession>
<comment type="caution">
    <text evidence="1">The sequence shown here is derived from an EMBL/GenBank/DDBJ whole genome shotgun (WGS) entry which is preliminary data.</text>
</comment>
<evidence type="ECO:0000313" key="2">
    <source>
        <dbReference type="Proteomes" id="UP001233172"/>
    </source>
</evidence>
<dbReference type="GO" id="GO:0005524">
    <property type="term" value="F:ATP binding"/>
    <property type="evidence" value="ECO:0007669"/>
    <property type="project" value="UniProtKB-KW"/>
</dbReference>
<keyword evidence="1" id="KW-0067">ATP-binding</keyword>
<evidence type="ECO:0000313" key="1">
    <source>
        <dbReference type="EMBL" id="KAK0046080.1"/>
    </source>
</evidence>